<dbReference type="Proteomes" id="UP000663829">
    <property type="component" value="Unassembled WGS sequence"/>
</dbReference>
<proteinExistence type="predicted"/>
<dbReference type="EMBL" id="CAJNOK010000307">
    <property type="protein sequence ID" value="CAF0743984.1"/>
    <property type="molecule type" value="Genomic_DNA"/>
</dbReference>
<protein>
    <submittedName>
        <fullName evidence="3">Uncharacterized protein</fullName>
    </submittedName>
</protein>
<gene>
    <name evidence="3" type="ORF">GPM918_LOCUS10369</name>
    <name evidence="2" type="ORF">OVA965_LOCUS1613</name>
    <name evidence="5" type="ORF">SRO942_LOCUS10369</name>
    <name evidence="4" type="ORF">TMI583_LOCUS1613</name>
</gene>
<sequence>MNCGPSTGGYLKPLCNVHLQSHSIIKNSLSIAIREEQATINSTDQGESQIKFDNIPPGSAQCHPLSSESEIEVGEDKEPINEYSSLTAPNDESSSATPPMTEPRKLHSVADIESIESQKVFSPAMSESGITDISTTEHRAAYRLKLHIPNAKALTKLVAARLDLPSSRKVLEKFPFEVVKRCYEDQFRLKHDDFVTDCDLLLACTILAKQIQHIGGKIENIVIPSIQ</sequence>
<dbReference type="Proteomes" id="UP000681722">
    <property type="component" value="Unassembled WGS sequence"/>
</dbReference>
<accession>A0A814BYS4</accession>
<dbReference type="Proteomes" id="UP000682733">
    <property type="component" value="Unassembled WGS sequence"/>
</dbReference>
<dbReference type="Proteomes" id="UP000677228">
    <property type="component" value="Unassembled WGS sequence"/>
</dbReference>
<reference evidence="3" key="1">
    <citation type="submission" date="2021-02" db="EMBL/GenBank/DDBJ databases">
        <authorList>
            <person name="Nowell W R."/>
        </authorList>
    </citation>
    <scope>NUCLEOTIDE SEQUENCE</scope>
</reference>
<evidence type="ECO:0000313" key="3">
    <source>
        <dbReference type="EMBL" id="CAF0934541.1"/>
    </source>
</evidence>
<evidence type="ECO:0000313" key="2">
    <source>
        <dbReference type="EMBL" id="CAF0743984.1"/>
    </source>
</evidence>
<name>A0A814BYS4_9BILA</name>
<dbReference type="EMBL" id="CAJOBA010000307">
    <property type="protein sequence ID" value="CAF3521803.1"/>
    <property type="molecule type" value="Genomic_DNA"/>
</dbReference>
<dbReference type="EMBL" id="CAJNOQ010002037">
    <property type="protein sequence ID" value="CAF0934541.1"/>
    <property type="molecule type" value="Genomic_DNA"/>
</dbReference>
<evidence type="ECO:0000313" key="6">
    <source>
        <dbReference type="Proteomes" id="UP000663829"/>
    </source>
</evidence>
<organism evidence="3 6">
    <name type="scientific">Didymodactylos carnosus</name>
    <dbReference type="NCBI Taxonomy" id="1234261"/>
    <lineage>
        <taxon>Eukaryota</taxon>
        <taxon>Metazoa</taxon>
        <taxon>Spiralia</taxon>
        <taxon>Gnathifera</taxon>
        <taxon>Rotifera</taxon>
        <taxon>Eurotatoria</taxon>
        <taxon>Bdelloidea</taxon>
        <taxon>Philodinida</taxon>
        <taxon>Philodinidae</taxon>
        <taxon>Didymodactylos</taxon>
    </lineage>
</organism>
<keyword evidence="6" id="KW-1185">Reference proteome</keyword>
<evidence type="ECO:0000313" key="5">
    <source>
        <dbReference type="EMBL" id="CAF3711992.1"/>
    </source>
</evidence>
<dbReference type="OrthoDB" id="1711136at2759"/>
<dbReference type="EMBL" id="CAJOBC010002036">
    <property type="protein sequence ID" value="CAF3711992.1"/>
    <property type="molecule type" value="Genomic_DNA"/>
</dbReference>
<feature type="compositionally biased region" description="Polar residues" evidence="1">
    <location>
        <begin position="82"/>
        <end position="98"/>
    </location>
</feature>
<dbReference type="AlphaFoldDB" id="A0A814BYS4"/>
<feature type="region of interest" description="Disordered" evidence="1">
    <location>
        <begin position="40"/>
        <end position="104"/>
    </location>
</feature>
<evidence type="ECO:0000313" key="4">
    <source>
        <dbReference type="EMBL" id="CAF3521803.1"/>
    </source>
</evidence>
<comment type="caution">
    <text evidence="3">The sequence shown here is derived from an EMBL/GenBank/DDBJ whole genome shotgun (WGS) entry which is preliminary data.</text>
</comment>
<evidence type="ECO:0000256" key="1">
    <source>
        <dbReference type="SAM" id="MobiDB-lite"/>
    </source>
</evidence>